<dbReference type="InterPro" id="IPR035996">
    <property type="entry name" value="4pyrrol_Methylase_sf"/>
</dbReference>
<proteinExistence type="predicted"/>
<dbReference type="PANTHER" id="PTHR46111:SF1">
    <property type="entry name" value="RIBOSOMAL RNA SMALL SUBUNIT METHYLTRANSFERASE I"/>
    <property type="match status" value="1"/>
</dbReference>
<protein>
    <submittedName>
        <fullName evidence="1">Unannotated protein</fullName>
    </submittedName>
</protein>
<dbReference type="EMBL" id="CAFBLN010000032">
    <property type="protein sequence ID" value="CAB4872209.1"/>
    <property type="molecule type" value="Genomic_DNA"/>
</dbReference>
<dbReference type="InterPro" id="IPR014776">
    <property type="entry name" value="4pyrrole_Mease_sub2"/>
</dbReference>
<gene>
    <name evidence="1" type="ORF">UFOPK3381_00875</name>
</gene>
<dbReference type="GO" id="GO:0008168">
    <property type="term" value="F:methyltransferase activity"/>
    <property type="evidence" value="ECO:0007669"/>
    <property type="project" value="InterPro"/>
</dbReference>
<dbReference type="InterPro" id="IPR008189">
    <property type="entry name" value="rRNA_ssu_MeTfrase_I"/>
</dbReference>
<dbReference type="SUPFAM" id="SSF53790">
    <property type="entry name" value="Tetrapyrrole methylase"/>
    <property type="match status" value="1"/>
</dbReference>
<organism evidence="1">
    <name type="scientific">freshwater metagenome</name>
    <dbReference type="NCBI Taxonomy" id="449393"/>
    <lineage>
        <taxon>unclassified sequences</taxon>
        <taxon>metagenomes</taxon>
        <taxon>ecological metagenomes</taxon>
    </lineage>
</organism>
<reference evidence="1" key="1">
    <citation type="submission" date="2020-05" db="EMBL/GenBank/DDBJ databases">
        <authorList>
            <person name="Chiriac C."/>
            <person name="Salcher M."/>
            <person name="Ghai R."/>
            <person name="Kavagutti S V."/>
        </authorList>
    </citation>
    <scope>NUCLEOTIDE SEQUENCE</scope>
</reference>
<accession>A0A6J7DV11</accession>
<dbReference type="AlphaFoldDB" id="A0A6J7DV11"/>
<sequence>MNELAGRWPDRHVAIVRELTKLHEEVLRGTAGELSTSLANSELQGEITVVMAGAPAPAPVSEAVVLDAIDDALADGATVRDVATQVSAALGVPHRFVYELALQRRTAKP</sequence>
<dbReference type="PANTHER" id="PTHR46111">
    <property type="entry name" value="RIBOSOMAL RNA SMALL SUBUNIT METHYLTRANSFERASE I"/>
    <property type="match status" value="1"/>
</dbReference>
<name>A0A6J7DV11_9ZZZZ</name>
<evidence type="ECO:0000313" key="1">
    <source>
        <dbReference type="EMBL" id="CAB4872209.1"/>
    </source>
</evidence>
<dbReference type="Gene3D" id="3.30.950.10">
    <property type="entry name" value="Methyltransferase, Cobalt-precorrin-4 Transmethylase, Domain 2"/>
    <property type="match status" value="1"/>
</dbReference>